<feature type="region of interest" description="Disordered" evidence="3">
    <location>
        <begin position="349"/>
        <end position="513"/>
    </location>
</feature>
<feature type="domain" description="TFIIS N-terminal" evidence="4">
    <location>
        <begin position="613"/>
        <end position="691"/>
    </location>
</feature>
<comment type="caution">
    <text evidence="5">The sequence shown here is derived from an EMBL/GenBank/DDBJ whole genome shotgun (WGS) entry which is preliminary data.</text>
</comment>
<feature type="compositionally biased region" description="Basic and acidic residues" evidence="3">
    <location>
        <begin position="468"/>
        <end position="480"/>
    </location>
</feature>
<keyword evidence="1" id="KW-0539">Nucleus</keyword>
<feature type="compositionally biased region" description="Basic residues" evidence="3">
    <location>
        <begin position="389"/>
        <end position="400"/>
    </location>
</feature>
<evidence type="ECO:0000313" key="6">
    <source>
        <dbReference type="Proteomes" id="UP001642484"/>
    </source>
</evidence>
<protein>
    <recommendedName>
        <fullName evidence="4">TFIIS N-terminal domain-containing protein</fullName>
    </recommendedName>
</protein>
<keyword evidence="2" id="KW-0175">Coiled coil</keyword>
<feature type="compositionally biased region" description="Basic and acidic residues" evidence="3">
    <location>
        <begin position="402"/>
        <end position="438"/>
    </location>
</feature>
<keyword evidence="6" id="KW-1185">Reference proteome</keyword>
<dbReference type="EMBL" id="CAXAMN010024694">
    <property type="protein sequence ID" value="CAK9088975.1"/>
    <property type="molecule type" value="Genomic_DNA"/>
</dbReference>
<proteinExistence type="predicted"/>
<feature type="compositionally biased region" description="Pro residues" evidence="3">
    <location>
        <begin position="718"/>
        <end position="735"/>
    </location>
</feature>
<feature type="compositionally biased region" description="Basic and acidic residues" evidence="3">
    <location>
        <begin position="358"/>
        <end position="373"/>
    </location>
</feature>
<feature type="region of interest" description="Disordered" evidence="3">
    <location>
        <begin position="1"/>
        <end position="34"/>
    </location>
</feature>
<feature type="region of interest" description="Disordered" evidence="3">
    <location>
        <begin position="692"/>
        <end position="741"/>
    </location>
</feature>
<evidence type="ECO:0000256" key="3">
    <source>
        <dbReference type="SAM" id="MobiDB-lite"/>
    </source>
</evidence>
<evidence type="ECO:0000256" key="1">
    <source>
        <dbReference type="PROSITE-ProRule" id="PRU00649"/>
    </source>
</evidence>
<feature type="compositionally biased region" description="Low complexity" evidence="3">
    <location>
        <begin position="700"/>
        <end position="717"/>
    </location>
</feature>
<evidence type="ECO:0000256" key="2">
    <source>
        <dbReference type="SAM" id="Coils"/>
    </source>
</evidence>
<feature type="compositionally biased region" description="Basic and acidic residues" evidence="3">
    <location>
        <begin position="488"/>
        <end position="512"/>
    </location>
</feature>
<dbReference type="Proteomes" id="UP001642484">
    <property type="component" value="Unassembled WGS sequence"/>
</dbReference>
<name>A0ABP0QNG1_9DINO</name>
<feature type="region of interest" description="Disordered" evidence="3">
    <location>
        <begin position="145"/>
        <end position="182"/>
    </location>
</feature>
<feature type="region of interest" description="Disordered" evidence="3">
    <location>
        <begin position="49"/>
        <end position="114"/>
    </location>
</feature>
<feature type="region of interest" description="Disordered" evidence="3">
    <location>
        <begin position="237"/>
        <end position="264"/>
    </location>
</feature>
<dbReference type="Gene3D" id="1.20.930.10">
    <property type="entry name" value="Conserved domain common to transcription factors TFIIS, elongin A, CRSP70"/>
    <property type="match status" value="1"/>
</dbReference>
<gene>
    <name evidence="5" type="ORF">CCMP2556_LOCUS42863</name>
</gene>
<dbReference type="InterPro" id="IPR017923">
    <property type="entry name" value="TFIIS_N"/>
</dbReference>
<evidence type="ECO:0000259" key="4">
    <source>
        <dbReference type="PROSITE" id="PS51319"/>
    </source>
</evidence>
<dbReference type="SUPFAM" id="SSF47676">
    <property type="entry name" value="Conserved domain common to transcription factors TFIIS, elongin A, CRSP70"/>
    <property type="match status" value="1"/>
</dbReference>
<dbReference type="InterPro" id="IPR035441">
    <property type="entry name" value="TFIIS/LEDGF_dom_sf"/>
</dbReference>
<comment type="subcellular location">
    <subcellularLocation>
        <location evidence="1">Nucleus</location>
    </subcellularLocation>
</comment>
<organism evidence="5 6">
    <name type="scientific">Durusdinium trenchii</name>
    <dbReference type="NCBI Taxonomy" id="1381693"/>
    <lineage>
        <taxon>Eukaryota</taxon>
        <taxon>Sar</taxon>
        <taxon>Alveolata</taxon>
        <taxon>Dinophyceae</taxon>
        <taxon>Suessiales</taxon>
        <taxon>Symbiodiniaceae</taxon>
        <taxon>Durusdinium</taxon>
    </lineage>
</organism>
<feature type="compositionally biased region" description="Basic and acidic residues" evidence="3">
    <location>
        <begin position="145"/>
        <end position="168"/>
    </location>
</feature>
<feature type="compositionally biased region" description="Basic and acidic residues" evidence="3">
    <location>
        <begin position="54"/>
        <end position="64"/>
    </location>
</feature>
<accession>A0ABP0QNG1</accession>
<feature type="compositionally biased region" description="Basic and acidic residues" evidence="3">
    <location>
        <begin position="72"/>
        <end position="104"/>
    </location>
</feature>
<sequence length="808" mass="89751">MASSSSAADNPGKRGRGRPRKDAQAPAALQEAAQDECVDSLLSMIAEAEVPESASKEKNKPEKHNVKKDKKERKVDEDKDKTVKDKKNAKSSKKETEQEREKKPSLPGNYEWPADPVMEKLTVEGALCDDMSRLRLSAYTDLRKWFQGEPSENKHPDPKNPGLRKEELPGGSAAISLEGLTNWSDDKGAGWRTVRKAVQGKNKTESRWFGANSWGSWRMAFLLARLQHQVWKAAAAKRPSAAEPSSAEPSSAEPSSAVEAEGGAPVEEQVLGQEPWRDFTPKSIDSTKCLARIWNDGFGGQCDADRPKDNKLCWRHQRLAVSKQGLIYGLADGPIPEHRLRQFQAAVVKGTSGGRKRPAPEVETAKKSDDPRGAPKNVSKRIAWLLHTPQRRGKRRKLTKAKAAESEKAKVAKDEKGLESKAKIPKDAKDVPLQHTKQEAPPPPRVRRRVSTKSGRVEDSTLPPQKLADLDQFRTAEKKAERRGRRKKTDDASQRKVAPEEPDLKQQGEVRSRRLLQNMSKAEKERRKQDVWTTFDDAMDQAVNQIDSELQAGPFDGLLNDKGCIPVTGMAKTVQSMRSTPLHHRLQFSMILRKTMLENPQTTTAFMNAGGVGALRQWLQEALLPGQATSRQQEAVVLETLDLLHLVPVTLPVLQSTGIGSTLVAIRHYVAPAMADAGELVAKWMKKFSRELKSKPKAPQPMSSASSFASSASSSRAPPSPRPAAAPVMPAPAPAPRVSTPPKRMAFTMRMKMRKQERLRNAQNEVEATLRELFKLGQVLEEEHREKEAPQKGTEVIENIDLRYMDID</sequence>
<feature type="coiled-coil region" evidence="2">
    <location>
        <begin position="745"/>
        <end position="772"/>
    </location>
</feature>
<evidence type="ECO:0000313" key="5">
    <source>
        <dbReference type="EMBL" id="CAK9088975.1"/>
    </source>
</evidence>
<dbReference type="PROSITE" id="PS51319">
    <property type="entry name" value="TFIIS_N"/>
    <property type="match status" value="1"/>
</dbReference>
<reference evidence="5 6" key="1">
    <citation type="submission" date="2024-02" db="EMBL/GenBank/DDBJ databases">
        <authorList>
            <person name="Chen Y."/>
            <person name="Shah S."/>
            <person name="Dougan E. K."/>
            <person name="Thang M."/>
            <person name="Chan C."/>
        </authorList>
    </citation>
    <scope>NUCLEOTIDE SEQUENCE [LARGE SCALE GENOMIC DNA]</scope>
</reference>